<accession>A0A4C1XFE6</accession>
<organism evidence="1 2">
    <name type="scientific">Eumeta variegata</name>
    <name type="common">Bagworm moth</name>
    <name type="synonym">Eumeta japonica</name>
    <dbReference type="NCBI Taxonomy" id="151549"/>
    <lineage>
        <taxon>Eukaryota</taxon>
        <taxon>Metazoa</taxon>
        <taxon>Ecdysozoa</taxon>
        <taxon>Arthropoda</taxon>
        <taxon>Hexapoda</taxon>
        <taxon>Insecta</taxon>
        <taxon>Pterygota</taxon>
        <taxon>Neoptera</taxon>
        <taxon>Endopterygota</taxon>
        <taxon>Lepidoptera</taxon>
        <taxon>Glossata</taxon>
        <taxon>Ditrysia</taxon>
        <taxon>Tineoidea</taxon>
        <taxon>Psychidae</taxon>
        <taxon>Oiketicinae</taxon>
        <taxon>Eumeta</taxon>
    </lineage>
</organism>
<reference evidence="1 2" key="1">
    <citation type="journal article" date="2019" name="Commun. Biol.">
        <title>The bagworm genome reveals a unique fibroin gene that provides high tensile strength.</title>
        <authorList>
            <person name="Kono N."/>
            <person name="Nakamura H."/>
            <person name="Ohtoshi R."/>
            <person name="Tomita M."/>
            <person name="Numata K."/>
            <person name="Arakawa K."/>
        </authorList>
    </citation>
    <scope>NUCLEOTIDE SEQUENCE [LARGE SCALE GENOMIC DNA]</scope>
</reference>
<dbReference type="EMBL" id="BGZK01000802">
    <property type="protein sequence ID" value="GBP61029.1"/>
    <property type="molecule type" value="Genomic_DNA"/>
</dbReference>
<evidence type="ECO:0000313" key="2">
    <source>
        <dbReference type="Proteomes" id="UP000299102"/>
    </source>
</evidence>
<comment type="caution">
    <text evidence="1">The sequence shown here is derived from an EMBL/GenBank/DDBJ whole genome shotgun (WGS) entry which is preliminary data.</text>
</comment>
<sequence>MEKKNNFYLLHQVFITLTDETFSTKAFHNLPSLFQNDLRALAKCESGSVTTGVTHVVTTSIADGLVHSLKYGTSGVPIQHRASVEDVNHESPDLDEELVGESVLKQLVQQP</sequence>
<keyword evidence="2" id="KW-1185">Reference proteome</keyword>
<proteinExistence type="predicted"/>
<gene>
    <name evidence="1" type="ORF">EVAR_51161_1</name>
</gene>
<name>A0A4C1XFE6_EUMVA</name>
<protein>
    <submittedName>
        <fullName evidence="1">Uncharacterized protein</fullName>
    </submittedName>
</protein>
<evidence type="ECO:0000313" key="1">
    <source>
        <dbReference type="EMBL" id="GBP61029.1"/>
    </source>
</evidence>
<dbReference type="Proteomes" id="UP000299102">
    <property type="component" value="Unassembled WGS sequence"/>
</dbReference>
<dbReference type="AlphaFoldDB" id="A0A4C1XFE6"/>